<dbReference type="GO" id="GO:0005762">
    <property type="term" value="C:mitochondrial large ribosomal subunit"/>
    <property type="evidence" value="ECO:0007669"/>
    <property type="project" value="TreeGrafter"/>
</dbReference>
<accession>A0A1D2N2M3</accession>
<feature type="domain" description="Large ribosomal subunit protein uL15/eL18" evidence="7">
    <location>
        <begin position="92"/>
        <end position="172"/>
    </location>
</feature>
<dbReference type="STRING" id="48709.A0A1D2N2M3"/>
<dbReference type="EMBL" id="LJIJ01000272">
    <property type="protein sequence ID" value="ODM99537.1"/>
    <property type="molecule type" value="Genomic_DNA"/>
</dbReference>
<dbReference type="PANTHER" id="PTHR12934">
    <property type="entry name" value="50S RIBOSOMAL PROTEIN L15"/>
    <property type="match status" value="1"/>
</dbReference>
<evidence type="ECO:0000256" key="2">
    <source>
        <dbReference type="ARBA" id="ARBA00022980"/>
    </source>
</evidence>
<dbReference type="SUPFAM" id="SSF52080">
    <property type="entry name" value="Ribosomal proteins L15p and L18e"/>
    <property type="match status" value="1"/>
</dbReference>
<evidence type="ECO:0000256" key="4">
    <source>
        <dbReference type="ARBA" id="ARBA00035299"/>
    </source>
</evidence>
<comment type="similarity">
    <text evidence="1">Belongs to the universal ribosomal protein uL15 family.</text>
</comment>
<gene>
    <name evidence="8" type="ORF">Ocin01_07151</name>
</gene>
<dbReference type="OMA" id="EPGWLVN"/>
<reference evidence="8 9" key="1">
    <citation type="journal article" date="2016" name="Genome Biol. Evol.">
        <title>Gene Family Evolution Reflects Adaptation to Soil Environmental Stressors in the Genome of the Collembolan Orchesella cincta.</title>
        <authorList>
            <person name="Faddeeva-Vakhrusheva A."/>
            <person name="Derks M.F."/>
            <person name="Anvar S.Y."/>
            <person name="Agamennone V."/>
            <person name="Suring W."/>
            <person name="Smit S."/>
            <person name="van Straalen N.M."/>
            <person name="Roelofs D."/>
        </authorList>
    </citation>
    <scope>NUCLEOTIDE SEQUENCE [LARGE SCALE GENOMIC DNA]</scope>
    <source>
        <tissue evidence="8">Mixed pool</tissue>
    </source>
</reference>
<dbReference type="AlphaFoldDB" id="A0A1D2N2M3"/>
<evidence type="ECO:0000313" key="8">
    <source>
        <dbReference type="EMBL" id="ODM99537.1"/>
    </source>
</evidence>
<evidence type="ECO:0000256" key="5">
    <source>
        <dbReference type="ARBA" id="ARBA00035423"/>
    </source>
</evidence>
<keyword evidence="2 8" id="KW-0689">Ribosomal protein</keyword>
<keyword evidence="9" id="KW-1185">Reference proteome</keyword>
<name>A0A1D2N2M3_ORCCI</name>
<feature type="compositionally biased region" description="Basic residues" evidence="6">
    <location>
        <begin position="33"/>
        <end position="49"/>
    </location>
</feature>
<evidence type="ECO:0000259" key="7">
    <source>
        <dbReference type="Pfam" id="PF00828"/>
    </source>
</evidence>
<dbReference type="Proteomes" id="UP000094527">
    <property type="component" value="Unassembled WGS sequence"/>
</dbReference>
<evidence type="ECO:0000256" key="6">
    <source>
        <dbReference type="SAM" id="MobiDB-lite"/>
    </source>
</evidence>
<protein>
    <recommendedName>
        <fullName evidence="4">Large ribosomal subunit protein uL15m</fullName>
    </recommendedName>
    <alternativeName>
        <fullName evidence="5">39S ribosomal protein L15, mitochondrial</fullName>
    </alternativeName>
</protein>
<keyword evidence="3" id="KW-0687">Ribonucleoprotein</keyword>
<dbReference type="InterPro" id="IPR021131">
    <property type="entry name" value="Ribosomal_uL15/eL18"/>
</dbReference>
<feature type="region of interest" description="Disordered" evidence="6">
    <location>
        <begin position="23"/>
        <end position="52"/>
    </location>
</feature>
<dbReference type="GO" id="GO:0006412">
    <property type="term" value="P:translation"/>
    <property type="evidence" value="ECO:0007669"/>
    <property type="project" value="InterPro"/>
</dbReference>
<dbReference type="OrthoDB" id="361383at2759"/>
<evidence type="ECO:0000313" key="9">
    <source>
        <dbReference type="Proteomes" id="UP000094527"/>
    </source>
</evidence>
<dbReference type="Pfam" id="PF00828">
    <property type="entry name" value="Ribosomal_L27A"/>
    <property type="match status" value="1"/>
</dbReference>
<dbReference type="GO" id="GO:0003735">
    <property type="term" value="F:structural constituent of ribosome"/>
    <property type="evidence" value="ECO:0007669"/>
    <property type="project" value="InterPro"/>
</dbReference>
<sequence>MSMKSGSDWALALLRTLPRVNLGNLPREPYPKAPKRGHGQHGGKLHRGPQKGSFQRMSYPRLGWEPDNMPWYVRVPMENYYKNHHLKRQYPPLSLGNLQLLIDTNRLNVDEPIDVTAICNTKLFTVKPSERHYGFHLTADGIDTFKAKVNIEVQWVSEPVIAAVEKNGGTITVGYYDLHSLWAARNPMEWFRGGKPIPKRWIPPEDAIEFYTDPKNRGYLADPEKIAAERLVLSQKYGYELAKIEDDPKRDLLLKRKDPRQIFYDLEPGWVVNLRDKCILKPKDEALLQYYNN</sequence>
<evidence type="ECO:0000256" key="3">
    <source>
        <dbReference type="ARBA" id="ARBA00023274"/>
    </source>
</evidence>
<evidence type="ECO:0000256" key="1">
    <source>
        <dbReference type="ARBA" id="ARBA00007320"/>
    </source>
</evidence>
<dbReference type="PANTHER" id="PTHR12934:SF11">
    <property type="entry name" value="LARGE RIBOSOMAL SUBUNIT PROTEIN UL15M"/>
    <property type="match status" value="1"/>
</dbReference>
<dbReference type="InterPro" id="IPR005749">
    <property type="entry name" value="Ribosomal_uL15_bac-type"/>
</dbReference>
<organism evidence="8 9">
    <name type="scientific">Orchesella cincta</name>
    <name type="common">Springtail</name>
    <name type="synonym">Podura cincta</name>
    <dbReference type="NCBI Taxonomy" id="48709"/>
    <lineage>
        <taxon>Eukaryota</taxon>
        <taxon>Metazoa</taxon>
        <taxon>Ecdysozoa</taxon>
        <taxon>Arthropoda</taxon>
        <taxon>Hexapoda</taxon>
        <taxon>Collembola</taxon>
        <taxon>Entomobryomorpha</taxon>
        <taxon>Entomobryoidea</taxon>
        <taxon>Orchesellidae</taxon>
        <taxon>Orchesellinae</taxon>
        <taxon>Orchesella</taxon>
    </lineage>
</organism>
<dbReference type="InterPro" id="IPR036227">
    <property type="entry name" value="Ribosomal_uL15/eL18_sf"/>
</dbReference>
<proteinExistence type="inferred from homology"/>
<comment type="caution">
    <text evidence="8">The sequence shown here is derived from an EMBL/GenBank/DDBJ whole genome shotgun (WGS) entry which is preliminary data.</text>
</comment>